<keyword evidence="3" id="KW-0418">Kinase</keyword>
<keyword evidence="2 5" id="KW-0547">Nucleotide-binding</keyword>
<dbReference type="PANTHER" id="PTHR44329:SF288">
    <property type="entry name" value="MITOGEN-ACTIVATED PROTEIN KINASE KINASE KINASE 20"/>
    <property type="match status" value="1"/>
</dbReference>
<dbReference type="Proteomes" id="UP001391051">
    <property type="component" value="Unassembled WGS sequence"/>
</dbReference>
<dbReference type="EMBL" id="JAQQWE010000002">
    <property type="protein sequence ID" value="KAK7962631.1"/>
    <property type="molecule type" value="Genomic_DNA"/>
</dbReference>
<sequence>MNDPIDNRIGPINRPRPANDPFNQQSTQAGTQRAEECRQYFSGFSQFTQQELLSVGGFGAVVKYAQADDKGKHLRNFVVKMPKQLRNEPGGEQAVRVFRREFLWNVRLMGLKHMVQLAWLDQYPVGSQLGPGPWPKGNEDFMTGNTRCQPQHAYSSPVTRAWIGLAWPRLTAGEAPVMARNLQPMPEKFERIGPDDPASIVHFDFDPSNVLIGDFRDNIHHVLSLITKRKPPVIPMFTSRTCTMQGQEGDSYGWFLCQDERRPPRGAEAMYGRYSRELRELVARCMTSHQRQRATVVYLLPWIQLHIKEGDEREARGQSPPGETNADIERFCRQYIIGETPAPPAAAQNNENEDENEVEARDVLGDMGGPAGLLRTLGRVAAERFRRGNQGDAGYAEPMPSSSNESSSRNCTLSYTVDEASRRTKPTRWLTWAVIGIQRLQPLLRPAKDNRVNVANPTFLAARSSSRQFRQNFDYTRLIFKRTLGWGGFGIALKYEQVDANQQHVDYVAVKVPRAAIDAIIEAFEDEMRYYMKFDASEHIPRLLHFPPDMTEEQEDGTRALPVGNDQFWDEKSTLYPIVHHAMILEYLEYNDFFELIYKLDDAYPGNGVTKVATPGKHLVIPNRTLWRFFLCLTRSCIAMAYPRKSDFQLRAMIRSQTDNRQRRRSYVTNAPIPWHEEVDEDEVRARLIHKDLDPGNVFLGSPNPEDAEHTFNPIAKVADFGLMYDAAKGDEGILRTGGKLTWHAPEQFDNNVYRGPESFGAWTNIWGVGQIMYALMTRAMWRKDNREARRVPTPTPADPNRMTDTYGWHLDETVQWPGFLGVARRDQVDTFAKDYEKDLRVLVMLCLAREPRERPTLEGLVQTIEAAIKRGDEQEAQGGNGQLETNAQLEAFYDQYFRSAPEKPDPWEGMYN</sequence>
<dbReference type="InterPro" id="IPR000719">
    <property type="entry name" value="Prot_kinase_dom"/>
</dbReference>
<dbReference type="InterPro" id="IPR051681">
    <property type="entry name" value="Ser/Thr_Kinases-Pseudokinases"/>
</dbReference>
<keyword evidence="1" id="KW-0808">Transferase</keyword>
<dbReference type="PROSITE" id="PS50011">
    <property type="entry name" value="PROTEIN_KINASE_DOM"/>
    <property type="match status" value="1"/>
</dbReference>
<keyword evidence="9" id="KW-1185">Reference proteome</keyword>
<keyword evidence="4 5" id="KW-0067">ATP-binding</keyword>
<feature type="region of interest" description="Disordered" evidence="6">
    <location>
        <begin position="1"/>
        <end position="32"/>
    </location>
</feature>
<evidence type="ECO:0000259" key="7">
    <source>
        <dbReference type="PROSITE" id="PS50011"/>
    </source>
</evidence>
<accession>A0ABR1QRR1</accession>
<evidence type="ECO:0000256" key="5">
    <source>
        <dbReference type="PROSITE-ProRule" id="PRU10141"/>
    </source>
</evidence>
<evidence type="ECO:0000313" key="9">
    <source>
        <dbReference type="Proteomes" id="UP001391051"/>
    </source>
</evidence>
<name>A0ABR1QRR1_9PEZI</name>
<dbReference type="Gene3D" id="1.10.510.10">
    <property type="entry name" value="Transferase(Phosphotransferase) domain 1"/>
    <property type="match status" value="1"/>
</dbReference>
<evidence type="ECO:0000256" key="4">
    <source>
        <dbReference type="ARBA" id="ARBA00022840"/>
    </source>
</evidence>
<evidence type="ECO:0000256" key="6">
    <source>
        <dbReference type="SAM" id="MobiDB-lite"/>
    </source>
</evidence>
<dbReference type="Pfam" id="PF00069">
    <property type="entry name" value="Pkinase"/>
    <property type="match status" value="1"/>
</dbReference>
<reference evidence="8 9" key="1">
    <citation type="submission" date="2023-01" db="EMBL/GenBank/DDBJ databases">
        <title>Analysis of 21 Apiospora genomes using comparative genomics revels a genus with tremendous synthesis potential of carbohydrate active enzymes and secondary metabolites.</title>
        <authorList>
            <person name="Sorensen T."/>
        </authorList>
    </citation>
    <scope>NUCLEOTIDE SEQUENCE [LARGE SCALE GENOMIC DNA]</scope>
    <source>
        <strain evidence="8 9">CBS 24483</strain>
    </source>
</reference>
<comment type="caution">
    <text evidence="8">The sequence shown here is derived from an EMBL/GenBank/DDBJ whole genome shotgun (WGS) entry which is preliminary data.</text>
</comment>
<dbReference type="PROSITE" id="PS00107">
    <property type="entry name" value="PROTEIN_KINASE_ATP"/>
    <property type="match status" value="1"/>
</dbReference>
<gene>
    <name evidence="8" type="ORF">PG986_003456</name>
</gene>
<dbReference type="RefSeq" id="XP_066704742.1">
    <property type="nucleotide sequence ID" value="XM_066839678.1"/>
</dbReference>
<dbReference type="InterPro" id="IPR017441">
    <property type="entry name" value="Protein_kinase_ATP_BS"/>
</dbReference>
<dbReference type="PANTHER" id="PTHR44329">
    <property type="entry name" value="SERINE/THREONINE-PROTEIN KINASE TNNI3K-RELATED"/>
    <property type="match status" value="1"/>
</dbReference>
<evidence type="ECO:0000256" key="3">
    <source>
        <dbReference type="ARBA" id="ARBA00022777"/>
    </source>
</evidence>
<dbReference type="GeneID" id="92072740"/>
<feature type="region of interest" description="Disordered" evidence="6">
    <location>
        <begin position="389"/>
        <end position="411"/>
    </location>
</feature>
<evidence type="ECO:0000313" key="8">
    <source>
        <dbReference type="EMBL" id="KAK7962631.1"/>
    </source>
</evidence>
<evidence type="ECO:0000256" key="2">
    <source>
        <dbReference type="ARBA" id="ARBA00022741"/>
    </source>
</evidence>
<dbReference type="InterPro" id="IPR011009">
    <property type="entry name" value="Kinase-like_dom_sf"/>
</dbReference>
<proteinExistence type="predicted"/>
<feature type="domain" description="Protein kinase" evidence="7">
    <location>
        <begin position="478"/>
        <end position="869"/>
    </location>
</feature>
<feature type="binding site" evidence="5">
    <location>
        <position position="511"/>
    </location>
    <ligand>
        <name>ATP</name>
        <dbReference type="ChEBI" id="CHEBI:30616"/>
    </ligand>
</feature>
<dbReference type="SUPFAM" id="SSF56112">
    <property type="entry name" value="Protein kinase-like (PK-like)"/>
    <property type="match status" value="1"/>
</dbReference>
<feature type="compositionally biased region" description="Polar residues" evidence="6">
    <location>
        <begin position="21"/>
        <end position="31"/>
    </location>
</feature>
<organism evidence="8 9">
    <name type="scientific">Apiospora aurea</name>
    <dbReference type="NCBI Taxonomy" id="335848"/>
    <lineage>
        <taxon>Eukaryota</taxon>
        <taxon>Fungi</taxon>
        <taxon>Dikarya</taxon>
        <taxon>Ascomycota</taxon>
        <taxon>Pezizomycotina</taxon>
        <taxon>Sordariomycetes</taxon>
        <taxon>Xylariomycetidae</taxon>
        <taxon>Amphisphaeriales</taxon>
        <taxon>Apiosporaceae</taxon>
        <taxon>Apiospora</taxon>
    </lineage>
</organism>
<protein>
    <recommendedName>
        <fullName evidence="7">Protein kinase domain-containing protein</fullName>
    </recommendedName>
</protein>
<evidence type="ECO:0000256" key="1">
    <source>
        <dbReference type="ARBA" id="ARBA00022679"/>
    </source>
</evidence>